<organism evidence="3 4">
    <name type="scientific">Leptospirillum ferrodiazotrophum</name>
    <dbReference type="NCBI Taxonomy" id="412449"/>
    <lineage>
        <taxon>Bacteria</taxon>
        <taxon>Pseudomonadati</taxon>
        <taxon>Nitrospirota</taxon>
        <taxon>Nitrospiria</taxon>
        <taxon>Nitrospirales</taxon>
        <taxon>Nitrospiraceae</taxon>
        <taxon>Leptospirillum</taxon>
    </lineage>
</organism>
<dbReference type="GO" id="GO:0005737">
    <property type="term" value="C:cytoplasm"/>
    <property type="evidence" value="ECO:0007669"/>
    <property type="project" value="TreeGrafter"/>
</dbReference>
<gene>
    <name evidence="3" type="ORF">UBAL3_24060054</name>
</gene>
<dbReference type="EC" id="4.3.2.7" evidence="1"/>
<dbReference type="InterPro" id="IPR006840">
    <property type="entry name" value="ChaC"/>
</dbReference>
<evidence type="ECO:0000313" key="4">
    <source>
        <dbReference type="Proteomes" id="UP000009374"/>
    </source>
</evidence>
<protein>
    <recommendedName>
        <fullName evidence="1">glutathione-specific gamma-glutamylcyclotransferase</fullName>
        <ecNumber evidence="1">4.3.2.7</ecNumber>
    </recommendedName>
</protein>
<evidence type="ECO:0000313" key="3">
    <source>
        <dbReference type="EMBL" id="EES54038.1"/>
    </source>
</evidence>
<dbReference type="Pfam" id="PF04752">
    <property type="entry name" value="ChaC"/>
    <property type="match status" value="1"/>
</dbReference>
<name>C6HTS3_9BACT</name>
<dbReference type="PANTHER" id="PTHR12192">
    <property type="entry name" value="CATION TRANSPORT PROTEIN CHAC-RELATED"/>
    <property type="match status" value="1"/>
</dbReference>
<dbReference type="AlphaFoldDB" id="C6HTS3"/>
<evidence type="ECO:0000256" key="1">
    <source>
        <dbReference type="ARBA" id="ARBA00012344"/>
    </source>
</evidence>
<keyword evidence="2" id="KW-0456">Lyase</keyword>
<evidence type="ECO:0000256" key="2">
    <source>
        <dbReference type="ARBA" id="ARBA00023239"/>
    </source>
</evidence>
<keyword evidence="4" id="KW-1185">Reference proteome</keyword>
<dbReference type="GO" id="GO:0061928">
    <property type="term" value="F:glutathione specific gamma-glutamylcyclotransferase activity"/>
    <property type="evidence" value="ECO:0007669"/>
    <property type="project" value="UniProtKB-EC"/>
</dbReference>
<dbReference type="EMBL" id="GG693851">
    <property type="protein sequence ID" value="EES54038.1"/>
    <property type="molecule type" value="Genomic_DNA"/>
</dbReference>
<accession>C6HTS3</accession>
<sequence>MAWIFTYDSLMWDFPYPFQTRQKALLEEYHRAFNHFSTEHYGSPEAPSPGLGLETAGDCTGIAYLVPEDEEEEVLEALAKRHGNRFVMREGTIIVGGQSAEDATFFLSDRTHPDYIGKIVPQEVVKIAKNGRGPLGTGVDFILLMSEKLTELGIMDLAVDAATSLLKWHGFGNQQTHKTHF</sequence>
<proteinExistence type="predicted"/>
<reference evidence="3 4" key="1">
    <citation type="journal article" date="2009" name="Appl. Environ. Microbiol.">
        <title>Community genomic and proteomic analyses of chemoautotrophic iron-oxidizing "Leptospirillum rubarum" (Group II) and "Leptospirillum ferrodiazotrophum" (Group III) bacteria in acid mine drainage biofilms.</title>
        <authorList>
            <person name="Goltsman D.S."/>
            <person name="Denef V.J."/>
            <person name="Singer S.W."/>
            <person name="VerBerkmoes N.C."/>
            <person name="Lefsrud M."/>
            <person name="Mueller R.S."/>
            <person name="Dick G.J."/>
            <person name="Sun C.L."/>
            <person name="Wheeler K.E."/>
            <person name="Zemla A."/>
            <person name="Baker B.J."/>
            <person name="Hauser L."/>
            <person name="Land M."/>
            <person name="Shah M.B."/>
            <person name="Thelen M.P."/>
            <person name="Hettich R.L."/>
            <person name="Banfield J.F."/>
        </authorList>
    </citation>
    <scope>NUCLEOTIDE SEQUENCE [LARGE SCALE GENOMIC DNA]</scope>
</reference>
<dbReference type="Proteomes" id="UP000009374">
    <property type="component" value="Unassembled WGS sequence"/>
</dbReference>
<dbReference type="PANTHER" id="PTHR12192:SF2">
    <property type="entry name" value="GLUTATHIONE-SPECIFIC GAMMA-GLUTAMYLCYCLOTRANSFERASE 2"/>
    <property type="match status" value="1"/>
</dbReference>
<dbReference type="GO" id="GO:0006751">
    <property type="term" value="P:glutathione catabolic process"/>
    <property type="evidence" value="ECO:0007669"/>
    <property type="project" value="InterPro"/>
</dbReference>